<protein>
    <recommendedName>
        <fullName evidence="3">Cytochrome P450</fullName>
    </recommendedName>
</protein>
<dbReference type="Proteomes" id="UP001185012">
    <property type="component" value="Unassembled WGS sequence"/>
</dbReference>
<name>A0ABU1IK40_9BACL</name>
<accession>A0ABU1IK40</accession>
<proteinExistence type="predicted"/>
<comment type="caution">
    <text evidence="1">The sequence shown here is derived from an EMBL/GenBank/DDBJ whole genome shotgun (WGS) entry which is preliminary data.</text>
</comment>
<dbReference type="RefSeq" id="WP_309863377.1">
    <property type="nucleotide sequence ID" value="NZ_JAVDQG010000002.1"/>
</dbReference>
<evidence type="ECO:0000313" key="2">
    <source>
        <dbReference type="Proteomes" id="UP001185012"/>
    </source>
</evidence>
<reference evidence="1 2" key="1">
    <citation type="submission" date="2023-07" db="EMBL/GenBank/DDBJ databases">
        <title>Genomic Encyclopedia of Type Strains, Phase IV (KMG-IV): sequencing the most valuable type-strain genomes for metagenomic binning, comparative biology and taxonomic classification.</title>
        <authorList>
            <person name="Goeker M."/>
        </authorList>
    </citation>
    <scope>NUCLEOTIDE SEQUENCE [LARGE SCALE GENOMIC DNA]</scope>
    <source>
        <strain evidence="1 2">DSM 45903</strain>
    </source>
</reference>
<dbReference type="EMBL" id="JAVDQG010000002">
    <property type="protein sequence ID" value="MDR6225128.1"/>
    <property type="molecule type" value="Genomic_DNA"/>
</dbReference>
<sequence length="110" mass="12566">MNAYGLALDSRDHHTFLKMTGLAWNLLNDPDRHNHLRYQLFRYLSSHTLAEVRIALRQPRAIQDALEHAAHGEIPAPGKWMDHAVQQFLLQQVAPALPSPPNHPALPYHK</sequence>
<organism evidence="1 2">
    <name type="scientific">Desmospora profundinema</name>
    <dbReference type="NCBI Taxonomy" id="1571184"/>
    <lineage>
        <taxon>Bacteria</taxon>
        <taxon>Bacillati</taxon>
        <taxon>Bacillota</taxon>
        <taxon>Bacilli</taxon>
        <taxon>Bacillales</taxon>
        <taxon>Thermoactinomycetaceae</taxon>
        <taxon>Desmospora</taxon>
    </lineage>
</organism>
<evidence type="ECO:0008006" key="3">
    <source>
        <dbReference type="Google" id="ProtNLM"/>
    </source>
</evidence>
<keyword evidence="2" id="KW-1185">Reference proteome</keyword>
<evidence type="ECO:0000313" key="1">
    <source>
        <dbReference type="EMBL" id="MDR6225128.1"/>
    </source>
</evidence>
<gene>
    <name evidence="1" type="ORF">JOE21_001119</name>
</gene>